<proteinExistence type="predicted"/>
<evidence type="ECO:0000313" key="1">
    <source>
        <dbReference type="EMBL" id="PBK58674.1"/>
    </source>
</evidence>
<reference evidence="2" key="1">
    <citation type="journal article" date="2017" name="Nat. Ecol. Evol.">
        <title>Genome expansion and lineage-specific genetic innovations in the forest pathogenic fungi Armillaria.</title>
        <authorList>
            <person name="Sipos G."/>
            <person name="Prasanna A.N."/>
            <person name="Walter M.C."/>
            <person name="O'Connor E."/>
            <person name="Balint B."/>
            <person name="Krizsan K."/>
            <person name="Kiss B."/>
            <person name="Hess J."/>
            <person name="Varga T."/>
            <person name="Slot J."/>
            <person name="Riley R."/>
            <person name="Boka B."/>
            <person name="Rigling D."/>
            <person name="Barry K."/>
            <person name="Lee J."/>
            <person name="Mihaltcheva S."/>
            <person name="LaButti K."/>
            <person name="Lipzen A."/>
            <person name="Waldron R."/>
            <person name="Moloney N.M."/>
            <person name="Sperisen C."/>
            <person name="Kredics L."/>
            <person name="Vagvoelgyi C."/>
            <person name="Patrignani A."/>
            <person name="Fitzpatrick D."/>
            <person name="Nagy I."/>
            <person name="Doyle S."/>
            <person name="Anderson J.B."/>
            <person name="Grigoriev I.V."/>
            <person name="Gueldener U."/>
            <person name="Muensterkoetter M."/>
            <person name="Nagy L.G."/>
        </authorList>
    </citation>
    <scope>NUCLEOTIDE SEQUENCE [LARGE SCALE GENOMIC DNA]</scope>
    <source>
        <strain evidence="2">28-4</strain>
    </source>
</reference>
<dbReference type="Proteomes" id="UP000218334">
    <property type="component" value="Unassembled WGS sequence"/>
</dbReference>
<name>A0A2H3APH6_9AGAR</name>
<accession>A0A2H3APH6</accession>
<protein>
    <submittedName>
        <fullName evidence="1">Uncharacterized protein</fullName>
    </submittedName>
</protein>
<dbReference type="EMBL" id="KZ293529">
    <property type="protein sequence ID" value="PBK58674.1"/>
    <property type="molecule type" value="Genomic_DNA"/>
</dbReference>
<evidence type="ECO:0000313" key="2">
    <source>
        <dbReference type="Proteomes" id="UP000218334"/>
    </source>
</evidence>
<organism evidence="1 2">
    <name type="scientific">Armillaria solidipes</name>
    <dbReference type="NCBI Taxonomy" id="1076256"/>
    <lineage>
        <taxon>Eukaryota</taxon>
        <taxon>Fungi</taxon>
        <taxon>Dikarya</taxon>
        <taxon>Basidiomycota</taxon>
        <taxon>Agaricomycotina</taxon>
        <taxon>Agaricomycetes</taxon>
        <taxon>Agaricomycetidae</taxon>
        <taxon>Agaricales</taxon>
        <taxon>Marasmiineae</taxon>
        <taxon>Physalacriaceae</taxon>
        <taxon>Armillaria</taxon>
    </lineage>
</organism>
<sequence length="73" mass="8159">MWHSGLSVPLLPRTLCDILPQGAEKTDTGNYFLIPASMNCQRENVDGKHYEGSLPLPAKRQDAEFSYCLAFES</sequence>
<dbReference type="AlphaFoldDB" id="A0A2H3APH6"/>
<gene>
    <name evidence="1" type="ORF">ARMSODRAFT_967535</name>
</gene>
<keyword evidence="2" id="KW-1185">Reference proteome</keyword>